<dbReference type="EMBL" id="MT141244">
    <property type="protein sequence ID" value="QJA56893.1"/>
    <property type="molecule type" value="Genomic_DNA"/>
</dbReference>
<name>A0A6M3K502_9ZZZZ</name>
<dbReference type="EMBL" id="MT142280">
    <property type="protein sequence ID" value="QJA77383.1"/>
    <property type="molecule type" value="Genomic_DNA"/>
</dbReference>
<organism evidence="2">
    <name type="scientific">viral metagenome</name>
    <dbReference type="NCBI Taxonomy" id="1070528"/>
    <lineage>
        <taxon>unclassified sequences</taxon>
        <taxon>metagenomes</taxon>
        <taxon>organismal metagenomes</taxon>
    </lineage>
</organism>
<evidence type="ECO:0000313" key="1">
    <source>
        <dbReference type="EMBL" id="QJA56893.1"/>
    </source>
</evidence>
<proteinExistence type="predicted"/>
<protein>
    <submittedName>
        <fullName evidence="2">Uncharacterized protein</fullName>
    </submittedName>
</protein>
<sequence length="45" mass="5867">MNGRVAKKIRKYSRRNWIEYVQEVKKWPFEARWRFAWYILFKKMK</sequence>
<reference evidence="2" key="1">
    <citation type="submission" date="2020-03" db="EMBL/GenBank/DDBJ databases">
        <title>The deep terrestrial virosphere.</title>
        <authorList>
            <person name="Holmfeldt K."/>
            <person name="Nilsson E."/>
            <person name="Simone D."/>
            <person name="Lopez-Fernandez M."/>
            <person name="Wu X."/>
            <person name="de Brujin I."/>
            <person name="Lundin D."/>
            <person name="Andersson A."/>
            <person name="Bertilsson S."/>
            <person name="Dopson M."/>
        </authorList>
    </citation>
    <scope>NUCLEOTIDE SEQUENCE</scope>
    <source>
        <strain evidence="2">MM415A01315</strain>
        <strain evidence="1">MM415B01776</strain>
    </source>
</reference>
<accession>A0A6M3K502</accession>
<gene>
    <name evidence="2" type="ORF">MM415A01315_0014</name>
    <name evidence="1" type="ORF">MM415B01776_0011</name>
</gene>
<evidence type="ECO:0000313" key="2">
    <source>
        <dbReference type="EMBL" id="QJA77383.1"/>
    </source>
</evidence>
<dbReference type="AlphaFoldDB" id="A0A6M3K502"/>